<dbReference type="Proteomes" id="UP000612055">
    <property type="component" value="Unassembled WGS sequence"/>
</dbReference>
<protein>
    <recommendedName>
        <fullName evidence="2 8">Carbonic anhydrase</fullName>
        <ecNumber evidence="2 8">4.2.1.1</ecNumber>
    </recommendedName>
    <alternativeName>
        <fullName evidence="8">Carbonate dehydratase</fullName>
    </alternativeName>
</protein>
<evidence type="ECO:0000256" key="1">
    <source>
        <dbReference type="ARBA" id="ARBA00006217"/>
    </source>
</evidence>
<evidence type="ECO:0000256" key="2">
    <source>
        <dbReference type="ARBA" id="ARBA00012925"/>
    </source>
</evidence>
<dbReference type="EC" id="4.2.1.1" evidence="2 8"/>
<keyword evidence="4 7" id="KW-0862">Zinc</keyword>
<comment type="caution">
    <text evidence="9">The sequence shown here is derived from an EMBL/GenBank/DDBJ whole genome shotgun (WGS) entry which is preliminary data.</text>
</comment>
<dbReference type="GO" id="GO:0008270">
    <property type="term" value="F:zinc ion binding"/>
    <property type="evidence" value="ECO:0007669"/>
    <property type="project" value="UniProtKB-UniRule"/>
</dbReference>
<reference evidence="9" key="1">
    <citation type="journal article" date="2020" name="bioRxiv">
        <title>Comparative genomics of Chlamydomonas.</title>
        <authorList>
            <person name="Craig R.J."/>
            <person name="Hasan A.R."/>
            <person name="Ness R.W."/>
            <person name="Keightley P.D."/>
        </authorList>
    </citation>
    <scope>NUCLEOTIDE SEQUENCE</scope>
    <source>
        <strain evidence="9">CCAP 11/70</strain>
    </source>
</reference>
<comment type="similarity">
    <text evidence="1 8">Belongs to the beta-class carbonic anhydrase family.</text>
</comment>
<dbReference type="GO" id="GO:0015976">
    <property type="term" value="P:carbon utilization"/>
    <property type="evidence" value="ECO:0007669"/>
    <property type="project" value="InterPro"/>
</dbReference>
<keyword evidence="5 8" id="KW-0456">Lyase</keyword>
<name>A0A835Y685_9CHLO</name>
<feature type="binding site" evidence="7">
    <location>
        <position position="54"/>
    </location>
    <ligand>
        <name>Zn(2+)</name>
        <dbReference type="ChEBI" id="CHEBI:29105"/>
    </ligand>
</feature>
<accession>A0A835Y685</accession>
<dbReference type="CDD" id="cd03378">
    <property type="entry name" value="beta_CA_cladeC"/>
    <property type="match status" value="1"/>
</dbReference>
<gene>
    <name evidence="9" type="ORF">HYH03_009939</name>
</gene>
<dbReference type="SMART" id="SM00947">
    <property type="entry name" value="Pro_CA"/>
    <property type="match status" value="1"/>
</dbReference>
<keyword evidence="3 7" id="KW-0479">Metal-binding</keyword>
<evidence type="ECO:0000256" key="8">
    <source>
        <dbReference type="RuleBase" id="RU003956"/>
    </source>
</evidence>
<evidence type="ECO:0000256" key="5">
    <source>
        <dbReference type="ARBA" id="ARBA00023239"/>
    </source>
</evidence>
<feature type="binding site" evidence="7">
    <location>
        <position position="110"/>
    </location>
    <ligand>
        <name>Zn(2+)</name>
        <dbReference type="ChEBI" id="CHEBI:29105"/>
    </ligand>
</feature>
<feature type="binding site" evidence="7">
    <location>
        <position position="107"/>
    </location>
    <ligand>
        <name>Zn(2+)</name>
        <dbReference type="ChEBI" id="CHEBI:29105"/>
    </ligand>
</feature>
<dbReference type="Gene3D" id="3.40.1050.10">
    <property type="entry name" value="Carbonic anhydrase"/>
    <property type="match status" value="1"/>
</dbReference>
<dbReference type="SUPFAM" id="SSF53056">
    <property type="entry name" value="beta-carbonic anhydrase, cab"/>
    <property type="match status" value="1"/>
</dbReference>
<evidence type="ECO:0000313" key="9">
    <source>
        <dbReference type="EMBL" id="KAG2491779.1"/>
    </source>
</evidence>
<dbReference type="InterPro" id="IPR036874">
    <property type="entry name" value="Carbonic_anhydrase_sf"/>
</dbReference>
<evidence type="ECO:0000313" key="10">
    <source>
        <dbReference type="Proteomes" id="UP000612055"/>
    </source>
</evidence>
<organism evidence="9 10">
    <name type="scientific">Edaphochlamys debaryana</name>
    <dbReference type="NCBI Taxonomy" id="47281"/>
    <lineage>
        <taxon>Eukaryota</taxon>
        <taxon>Viridiplantae</taxon>
        <taxon>Chlorophyta</taxon>
        <taxon>core chlorophytes</taxon>
        <taxon>Chlorophyceae</taxon>
        <taxon>CS clade</taxon>
        <taxon>Chlamydomonadales</taxon>
        <taxon>Chlamydomonadales incertae sedis</taxon>
        <taxon>Edaphochlamys</taxon>
    </lineage>
</organism>
<dbReference type="PROSITE" id="PS00704">
    <property type="entry name" value="PROK_CO2_ANHYDRASE_1"/>
    <property type="match status" value="1"/>
</dbReference>
<dbReference type="PANTHER" id="PTHR11002">
    <property type="entry name" value="CARBONIC ANHYDRASE"/>
    <property type="match status" value="1"/>
</dbReference>
<dbReference type="PROSITE" id="PS00705">
    <property type="entry name" value="PROK_CO2_ANHYDRASE_2"/>
    <property type="match status" value="1"/>
</dbReference>
<evidence type="ECO:0000256" key="4">
    <source>
        <dbReference type="ARBA" id="ARBA00022833"/>
    </source>
</evidence>
<proteinExistence type="inferred from homology"/>
<feature type="binding site" evidence="7">
    <location>
        <position position="56"/>
    </location>
    <ligand>
        <name>Zn(2+)</name>
        <dbReference type="ChEBI" id="CHEBI:29105"/>
    </ligand>
</feature>
<dbReference type="InterPro" id="IPR015892">
    <property type="entry name" value="Carbonic_anhydrase_CS"/>
</dbReference>
<dbReference type="InterPro" id="IPR001765">
    <property type="entry name" value="Carbonic_anhydrase"/>
</dbReference>
<comment type="catalytic activity">
    <reaction evidence="6 8">
        <text>hydrogencarbonate + H(+) = CO2 + H2O</text>
        <dbReference type="Rhea" id="RHEA:10748"/>
        <dbReference type="ChEBI" id="CHEBI:15377"/>
        <dbReference type="ChEBI" id="CHEBI:15378"/>
        <dbReference type="ChEBI" id="CHEBI:16526"/>
        <dbReference type="ChEBI" id="CHEBI:17544"/>
        <dbReference type="EC" id="4.2.1.1"/>
    </reaction>
</comment>
<sequence length="222" mass="23699">MSLTERASPEQVLHNLLEGNQRFLAGESAHPHQDFERVQKISAKQKPLVAILGCADSRVPAEIVFDQGFGDVFVCRIAGNIATAEEVASLEYAVLDVGVKVVMILGHTKCGAVKAAVSGKAFPGFIDSLVDQLDVAIARVDSMTANQHAALKQGDPAMLDRISKENVKYQVQRCQRSVVVKQGLEKGSLLLVGAMYNLDTGKVQIICTKGAKAPEGGGGEEE</sequence>
<comment type="function">
    <text evidence="8">Reversible hydration of carbon dioxide.</text>
</comment>
<keyword evidence="10" id="KW-1185">Reference proteome</keyword>
<dbReference type="AlphaFoldDB" id="A0A835Y685"/>
<dbReference type="PANTHER" id="PTHR11002:SF76">
    <property type="entry name" value="CARBONIC ANHYDRASE"/>
    <property type="match status" value="1"/>
</dbReference>
<dbReference type="OrthoDB" id="435804at2759"/>
<dbReference type="GO" id="GO:0004089">
    <property type="term" value="F:carbonate dehydratase activity"/>
    <property type="evidence" value="ECO:0007669"/>
    <property type="project" value="UniProtKB-UniRule"/>
</dbReference>
<evidence type="ECO:0000256" key="6">
    <source>
        <dbReference type="ARBA" id="ARBA00048348"/>
    </source>
</evidence>
<evidence type="ECO:0000256" key="7">
    <source>
        <dbReference type="PIRSR" id="PIRSR601765-1"/>
    </source>
</evidence>
<comment type="cofactor">
    <cofactor evidence="7">
        <name>Zn(2+)</name>
        <dbReference type="ChEBI" id="CHEBI:29105"/>
    </cofactor>
    <text evidence="7">Binds 1 zinc ion per subunit.</text>
</comment>
<evidence type="ECO:0000256" key="3">
    <source>
        <dbReference type="ARBA" id="ARBA00022723"/>
    </source>
</evidence>
<dbReference type="Pfam" id="PF00484">
    <property type="entry name" value="Pro_CA"/>
    <property type="match status" value="1"/>
</dbReference>
<dbReference type="EMBL" id="JAEHOE010000050">
    <property type="protein sequence ID" value="KAG2491779.1"/>
    <property type="molecule type" value="Genomic_DNA"/>
</dbReference>